<keyword evidence="4" id="KW-1185">Reference proteome</keyword>
<evidence type="ECO:0000313" key="3">
    <source>
        <dbReference type="EMBL" id="KKY19975.1"/>
    </source>
</evidence>
<accession>A0A0G2GT66</accession>
<gene>
    <name evidence="3" type="ORF">UCRPC4_g04298</name>
</gene>
<feature type="signal peptide" evidence="2">
    <location>
        <begin position="1"/>
        <end position="25"/>
    </location>
</feature>
<sequence length="1022" mass="108716">MLGHFFAKLTANLVLVAAIVDVTNAAAVQQNQQQCATSSLRTDPLYQSMVNKANCDYAKSYCTSILRPVKTVHRTITDTCTKHLIKYGATSTIHDIVNKVQTVTAVKTVTVPVEVVVTTVVSTETALSTTATSLFTKTISTAFETSTVSGTKTTIVESDILSTVSTKTDTSTVSTVYSVLTTSAFKTDTTSTSTYLTTTSTETSFTAVETDISTVYTSTEVDHTTISTETDYTTISTETDISTTSTALEASTTSTLTDVSTTNTATILVPTATSIVSDTTTTATQIETISTETVTSYTATITTTETVSTEYVTSTVTTTLTTLTTGTVNVLATVGTTTVFVTTATNTVYAATTTTFQEAYKKRGPGVSHCQRGHPAGPCWMDVYGAAKVNHHCSCIVQSSLPTLTVQGPPIVIHKTVTQILWKTLTVHVPSTRYLTQTDYKLITSTAPLTSTKRVTAKTTGGVTHSSEVDVVATSITGTTIYSTKTSISNSIIDVIATSTEYVTATSTIIVTATETVYTYASTEQGVVATTTLSETLSSTVYDVSTTTEIDTATTTLEVVATTISGIVYTTVLGTYVETTQDVTYTTTVYQNAITTIYTTAVLEVDVTATSTTEVAVTSTSSVTATSTSNVAGTTTGTLTSTASCSATPIINGGFESGVLSPWTVPSDSTFSVSIGSSGAYAGTYDVYGGPLTSTSQYFAIRQSVNFCPYTTYACSLAYKSKYSSSENSCSVYYGSTLVTTFSATSSTWRKSATFNILSTGSNTFTIRCTGNYFYAVGLGRADEYTYLDDITCQVGGERDVVSRFVPVEKDLGTDGVSGGPEDKVHGYGDGLLRLATYVSGYEGHGEEEAGFGGGVFVHDRHQDDGADEGGHDVTAHGQHVLAGFLDDPRRTQEDEDYEGAEDHGEELGLKHGEVEARDDYVGEGPEAGSRECGAELDAPVTPALRVQKSFFELFWSEPFVLESRLVRANAFNHQVLVFFGETLGSHGTVRHPEEDKYAPENREAAVCDEDGLPRFERSRVD</sequence>
<proteinExistence type="predicted"/>
<evidence type="ECO:0000256" key="2">
    <source>
        <dbReference type="SAM" id="SignalP"/>
    </source>
</evidence>
<dbReference type="AlphaFoldDB" id="A0A0G2GT66"/>
<organism evidence="3 4">
    <name type="scientific">Phaeomoniella chlamydospora</name>
    <name type="common">Phaeoacremonium chlamydosporum</name>
    <dbReference type="NCBI Taxonomy" id="158046"/>
    <lineage>
        <taxon>Eukaryota</taxon>
        <taxon>Fungi</taxon>
        <taxon>Dikarya</taxon>
        <taxon>Ascomycota</taxon>
        <taxon>Pezizomycotina</taxon>
        <taxon>Eurotiomycetes</taxon>
        <taxon>Chaetothyriomycetidae</taxon>
        <taxon>Phaeomoniellales</taxon>
        <taxon>Phaeomoniellaceae</taxon>
        <taxon>Phaeomoniella</taxon>
    </lineage>
</organism>
<reference evidence="3 4" key="2">
    <citation type="submission" date="2015-05" db="EMBL/GenBank/DDBJ databases">
        <authorList>
            <person name="Morales-Cruz A."/>
            <person name="Amrine K.C."/>
            <person name="Cantu D."/>
        </authorList>
    </citation>
    <scope>NUCLEOTIDE SEQUENCE [LARGE SCALE GENOMIC DNA]</scope>
    <source>
        <strain evidence="3">UCRPC4</strain>
    </source>
</reference>
<evidence type="ECO:0000256" key="1">
    <source>
        <dbReference type="SAM" id="MobiDB-lite"/>
    </source>
</evidence>
<reference evidence="3 4" key="1">
    <citation type="submission" date="2015-05" db="EMBL/GenBank/DDBJ databases">
        <title>Distinctive expansion of gene families associated with plant cell wall degradation and secondary metabolism in the genomes of grapevine trunk pathogens.</title>
        <authorList>
            <person name="Lawrence D.P."/>
            <person name="Travadon R."/>
            <person name="Rolshausen P.E."/>
            <person name="Baumgartner K."/>
        </authorList>
    </citation>
    <scope>NUCLEOTIDE SEQUENCE [LARGE SCALE GENOMIC DNA]</scope>
    <source>
        <strain evidence="3">UCRPC4</strain>
    </source>
</reference>
<name>A0A0G2GT66_PHACM</name>
<dbReference type="Gene3D" id="2.60.120.260">
    <property type="entry name" value="Galactose-binding domain-like"/>
    <property type="match status" value="1"/>
</dbReference>
<feature type="region of interest" description="Disordered" evidence="1">
    <location>
        <begin position="887"/>
        <end position="906"/>
    </location>
</feature>
<feature type="chain" id="PRO_5002544925" description="CBM-cenC domain-containing protein" evidence="2">
    <location>
        <begin position="26"/>
        <end position="1022"/>
    </location>
</feature>
<dbReference type="EMBL" id="LCWF01000103">
    <property type="protein sequence ID" value="KKY19975.1"/>
    <property type="molecule type" value="Genomic_DNA"/>
</dbReference>
<comment type="caution">
    <text evidence="3">The sequence shown here is derived from an EMBL/GenBank/DDBJ whole genome shotgun (WGS) entry which is preliminary data.</text>
</comment>
<evidence type="ECO:0008006" key="5">
    <source>
        <dbReference type="Google" id="ProtNLM"/>
    </source>
</evidence>
<dbReference type="Proteomes" id="UP000053317">
    <property type="component" value="Unassembled WGS sequence"/>
</dbReference>
<keyword evidence="2" id="KW-0732">Signal</keyword>
<evidence type="ECO:0000313" key="4">
    <source>
        <dbReference type="Proteomes" id="UP000053317"/>
    </source>
</evidence>
<protein>
    <recommendedName>
        <fullName evidence="5">CBM-cenC domain-containing protein</fullName>
    </recommendedName>
</protein>